<evidence type="ECO:0000313" key="3">
    <source>
        <dbReference type="Proteomes" id="UP001500367"/>
    </source>
</evidence>
<evidence type="ECO:0000313" key="2">
    <source>
        <dbReference type="EMBL" id="GAA4060241.1"/>
    </source>
</evidence>
<protein>
    <recommendedName>
        <fullName evidence="4">Anti-sigma factor</fullName>
    </recommendedName>
</protein>
<accession>A0ABP7V7C5</accession>
<organism evidence="2 3">
    <name type="scientific">Flavobacterium cheonanense</name>
    <dbReference type="NCBI Taxonomy" id="706183"/>
    <lineage>
        <taxon>Bacteria</taxon>
        <taxon>Pseudomonadati</taxon>
        <taxon>Bacteroidota</taxon>
        <taxon>Flavobacteriia</taxon>
        <taxon>Flavobacteriales</taxon>
        <taxon>Flavobacteriaceae</taxon>
        <taxon>Flavobacterium</taxon>
    </lineage>
</organism>
<keyword evidence="3" id="KW-1185">Reference proteome</keyword>
<comment type="caution">
    <text evidence="2">The sequence shown here is derived from an EMBL/GenBank/DDBJ whole genome shotgun (WGS) entry which is preliminary data.</text>
</comment>
<sequence>MTELEKFQELKQKVLLKYQEHHPFFQGTWKTFSSQDIQNLIGLIEEKCKQTISEKWIYTHLKPETNNKIPRKDMLNILSEFVGFSGWDEFTFEEKISESKKSKVSKKSKKWLFVLIIFLILSIFSIFLMIYKKEESKPKTIQLNNEYTNEKVNAEEVKVFEVKDSVKQELEIKEGKVQVSNNGNEKSKLVIQSPFYLPKTIVINPNGTTTEPPKRIDLKPDDYAMMLKAFMLSDIKDWQTRKEQLNKILSDNLEVIVMLKDDLGAEYFNKSEFSQKLIVPTASLKKMKIVEIKNDANDKIQFIRIKQE</sequence>
<keyword evidence="1" id="KW-0812">Transmembrane</keyword>
<dbReference type="EMBL" id="BAABCT010000001">
    <property type="protein sequence ID" value="GAA4060241.1"/>
    <property type="molecule type" value="Genomic_DNA"/>
</dbReference>
<keyword evidence="1" id="KW-1133">Transmembrane helix</keyword>
<gene>
    <name evidence="2" type="ORF">GCM10022389_00650</name>
</gene>
<name>A0ABP7V7C5_9FLAO</name>
<dbReference type="RefSeq" id="WP_344814853.1">
    <property type="nucleotide sequence ID" value="NZ_BAABCT010000001.1"/>
</dbReference>
<feature type="transmembrane region" description="Helical" evidence="1">
    <location>
        <begin position="111"/>
        <end position="131"/>
    </location>
</feature>
<dbReference type="Proteomes" id="UP001500367">
    <property type="component" value="Unassembled WGS sequence"/>
</dbReference>
<keyword evidence="1" id="KW-0472">Membrane</keyword>
<evidence type="ECO:0008006" key="4">
    <source>
        <dbReference type="Google" id="ProtNLM"/>
    </source>
</evidence>
<proteinExistence type="predicted"/>
<evidence type="ECO:0000256" key="1">
    <source>
        <dbReference type="SAM" id="Phobius"/>
    </source>
</evidence>
<reference evidence="3" key="1">
    <citation type="journal article" date="2019" name="Int. J. Syst. Evol. Microbiol.">
        <title>The Global Catalogue of Microorganisms (GCM) 10K type strain sequencing project: providing services to taxonomists for standard genome sequencing and annotation.</title>
        <authorList>
            <consortium name="The Broad Institute Genomics Platform"/>
            <consortium name="The Broad Institute Genome Sequencing Center for Infectious Disease"/>
            <person name="Wu L."/>
            <person name="Ma J."/>
        </authorList>
    </citation>
    <scope>NUCLEOTIDE SEQUENCE [LARGE SCALE GENOMIC DNA]</scope>
    <source>
        <strain evidence="3">JCM 17069</strain>
    </source>
</reference>